<comment type="similarity">
    <text evidence="5">Belongs to the SAT4 family.</text>
</comment>
<evidence type="ECO:0000256" key="2">
    <source>
        <dbReference type="ARBA" id="ARBA00022692"/>
    </source>
</evidence>
<feature type="transmembrane region" description="Helical" evidence="6">
    <location>
        <begin position="12"/>
        <end position="31"/>
    </location>
</feature>
<dbReference type="GO" id="GO:0016020">
    <property type="term" value="C:membrane"/>
    <property type="evidence" value="ECO:0007669"/>
    <property type="project" value="UniProtKB-SubCell"/>
</dbReference>
<evidence type="ECO:0000256" key="3">
    <source>
        <dbReference type="ARBA" id="ARBA00022989"/>
    </source>
</evidence>
<feature type="domain" description="Rhodopsin" evidence="7">
    <location>
        <begin position="27"/>
        <end position="272"/>
    </location>
</feature>
<keyword evidence="2 6" id="KW-0812">Transmembrane</keyword>
<keyword evidence="3 6" id="KW-1133">Transmembrane helix</keyword>
<dbReference type="PANTHER" id="PTHR33048:SF146">
    <property type="entry name" value="INTEGRAL MEMBRANE PROTEIN"/>
    <property type="match status" value="1"/>
</dbReference>
<evidence type="ECO:0000256" key="1">
    <source>
        <dbReference type="ARBA" id="ARBA00004141"/>
    </source>
</evidence>
<protein>
    <submittedName>
        <fullName evidence="8">Decarboxylase_GME3265</fullName>
    </submittedName>
</protein>
<dbReference type="Pfam" id="PF20684">
    <property type="entry name" value="Fung_rhodopsin"/>
    <property type="match status" value="1"/>
</dbReference>
<feature type="transmembrane region" description="Helical" evidence="6">
    <location>
        <begin position="43"/>
        <end position="67"/>
    </location>
</feature>
<evidence type="ECO:0000256" key="6">
    <source>
        <dbReference type="SAM" id="Phobius"/>
    </source>
</evidence>
<feature type="transmembrane region" description="Helical" evidence="6">
    <location>
        <begin position="208"/>
        <end position="228"/>
    </location>
</feature>
<proteinExistence type="evidence at transcript level"/>
<evidence type="ECO:0000256" key="4">
    <source>
        <dbReference type="ARBA" id="ARBA00023136"/>
    </source>
</evidence>
<sequence length="331" mass="36704">MAEINRQAALIGLSWGLGALVIIFSGARLWARTMIKVQASWDDIFMTLAAVFAILCSVFVTIAAHYGLGKRIDTITDSYYREEAMKYTVIAPTVSIVSSTLSKISILIFLTRLMGIAATRRHLICLWTLGAILFILNLLAIIIILRFCSPIEKQWKPEIEGKCLSPAVNFYTGVIPSAYTAFMDIVLAIFPSLIIAKLNINRKMKIGLSCLMGGSIFAAGATIVKIYFMQADNLGDHHDITRSWANISILYICEMNVIIIVGTIPTLWPAIRLFVRRKGENSDNYNCYQIPSEASERTGAFELPDKRGSKVAGPATRALQDLDNMRTLRDA</sequence>
<evidence type="ECO:0000313" key="8">
    <source>
        <dbReference type="EMBL" id="ALM31971.1"/>
    </source>
</evidence>
<evidence type="ECO:0000256" key="5">
    <source>
        <dbReference type="ARBA" id="ARBA00038359"/>
    </source>
</evidence>
<evidence type="ECO:0000259" key="7">
    <source>
        <dbReference type="Pfam" id="PF20684"/>
    </source>
</evidence>
<dbReference type="InterPro" id="IPR049326">
    <property type="entry name" value="Rhodopsin_dom_fungi"/>
</dbReference>
<dbReference type="EMBL" id="KP644172">
    <property type="protein sequence ID" value="ALM31971.1"/>
    <property type="molecule type" value="mRNA"/>
</dbReference>
<dbReference type="InterPro" id="IPR052337">
    <property type="entry name" value="SAT4-like"/>
</dbReference>
<feature type="transmembrane region" description="Helical" evidence="6">
    <location>
        <begin position="248"/>
        <end position="268"/>
    </location>
</feature>
<name>A0A0X9F2X4_9PEZI</name>
<feature type="transmembrane region" description="Helical" evidence="6">
    <location>
        <begin position="174"/>
        <end position="196"/>
    </location>
</feature>
<feature type="transmembrane region" description="Helical" evidence="6">
    <location>
        <begin position="123"/>
        <end position="147"/>
    </location>
</feature>
<reference evidence="8" key="1">
    <citation type="submission" date="2015-01" db="EMBL/GenBank/DDBJ databases">
        <title>Decarboxylase from Daldinia eschscholzii IFB-TL01.</title>
        <authorList>
            <person name="Wang G."/>
            <person name="Tan R.X."/>
        </authorList>
    </citation>
    <scope>NUCLEOTIDE SEQUENCE</scope>
    <source>
        <strain evidence="8">IFB-TL01</strain>
    </source>
</reference>
<organism evidence="8">
    <name type="scientific">Daldinia eschscholzii IFB-TL01</name>
    <dbReference type="NCBI Taxonomy" id="1169046"/>
    <lineage>
        <taxon>Eukaryota</taxon>
        <taxon>Fungi</taxon>
        <taxon>Dikarya</taxon>
        <taxon>Ascomycota</taxon>
        <taxon>Pezizomycotina</taxon>
        <taxon>Sordariomycetes</taxon>
        <taxon>Xylariomycetidae</taxon>
        <taxon>Xylariales</taxon>
        <taxon>Hypoxylaceae</taxon>
        <taxon>Daldinia</taxon>
    </lineage>
</organism>
<accession>A0A0X9F2X4</accession>
<comment type="subcellular location">
    <subcellularLocation>
        <location evidence="1">Membrane</location>
        <topology evidence="1">Multi-pass membrane protein</topology>
    </subcellularLocation>
</comment>
<dbReference type="AlphaFoldDB" id="A0A0X9F2X4"/>
<feature type="transmembrane region" description="Helical" evidence="6">
    <location>
        <begin position="87"/>
        <end position="111"/>
    </location>
</feature>
<dbReference type="PANTHER" id="PTHR33048">
    <property type="entry name" value="PTH11-LIKE INTEGRAL MEMBRANE PROTEIN (AFU_ORTHOLOGUE AFUA_5G11245)"/>
    <property type="match status" value="1"/>
</dbReference>
<keyword evidence="4 6" id="KW-0472">Membrane</keyword>